<evidence type="ECO:0000259" key="1">
    <source>
        <dbReference type="Pfam" id="PF14028"/>
    </source>
</evidence>
<sequence length="290" mass="34257">MEERWHSYYIYHTGDADLLLKEVVHPSVHDIQEKLEKEVKFFYIRYFENGYHIRLRILLSGEESVAFLSILKHFIAAYEDFNGIHLISKEAQYIPETERYGNADTIAHAESQFCASSRFILGNLVQNSPLISSERYLFAMKTHLLFFKGMRLSPHYSQQLCDRFIQSWLPLPFSENPEEQEKNRKSILSAFQQQFETYQTLLRENLSAFWVSLDNTEGPFVQEFLETNYRVWKEYTHSQLPSDAVDEALLSFIHMTNNRIGIVNAEESYLLFLLMKTLPLLKDYDQQPRI</sequence>
<dbReference type="EMBL" id="JABBGI010000010">
    <property type="protein sequence ID" value="NML70073.1"/>
    <property type="molecule type" value="Genomic_DNA"/>
</dbReference>
<accession>A0A7Y0AMJ2</accession>
<dbReference type="Proteomes" id="UP000544054">
    <property type="component" value="Unassembled WGS sequence"/>
</dbReference>
<evidence type="ECO:0000313" key="3">
    <source>
        <dbReference type="Proteomes" id="UP000544054"/>
    </source>
</evidence>
<reference evidence="2 3" key="1">
    <citation type="submission" date="2020-04" db="EMBL/GenBank/DDBJ databases">
        <title>Chryseobacterium sp. RP-3-3 sp. nov., isolated from Jeju soil.</title>
        <authorList>
            <person name="Dahal R.H."/>
        </authorList>
    </citation>
    <scope>NUCLEOTIDE SEQUENCE [LARGE SCALE GENOMIC DNA]</scope>
    <source>
        <strain evidence="2 3">RP-3-3</strain>
    </source>
</reference>
<dbReference type="RefSeq" id="WP_169234609.1">
    <property type="nucleotide sequence ID" value="NZ_JABBGI010000010.1"/>
</dbReference>
<protein>
    <recommendedName>
        <fullName evidence="1">Thiopeptide-type bacteriocin biosynthesis domain-containing protein</fullName>
    </recommendedName>
</protein>
<dbReference type="NCBIfam" id="TIGR03891">
    <property type="entry name" value="thiopep_ocin"/>
    <property type="match status" value="1"/>
</dbReference>
<organism evidence="2 3">
    <name type="scientific">Chryseobacterium antibioticum</name>
    <dbReference type="NCBI Taxonomy" id="2728847"/>
    <lineage>
        <taxon>Bacteria</taxon>
        <taxon>Pseudomonadati</taxon>
        <taxon>Bacteroidota</taxon>
        <taxon>Flavobacteriia</taxon>
        <taxon>Flavobacteriales</taxon>
        <taxon>Weeksellaceae</taxon>
        <taxon>Chryseobacterium group</taxon>
        <taxon>Chryseobacterium</taxon>
    </lineage>
</organism>
<dbReference type="AlphaFoldDB" id="A0A7Y0AMJ2"/>
<gene>
    <name evidence="2" type="ORF">HHL23_09695</name>
</gene>
<name>A0A7Y0AMJ2_9FLAO</name>
<feature type="domain" description="Thiopeptide-type bacteriocin biosynthesis" evidence="1">
    <location>
        <begin position="5"/>
        <end position="277"/>
    </location>
</feature>
<dbReference type="Pfam" id="PF14028">
    <property type="entry name" value="Lant_dehydr_C"/>
    <property type="match status" value="1"/>
</dbReference>
<dbReference type="InterPro" id="IPR023809">
    <property type="entry name" value="Thiopep_bacteriocin_synth_dom"/>
</dbReference>
<evidence type="ECO:0000313" key="2">
    <source>
        <dbReference type="EMBL" id="NML70073.1"/>
    </source>
</evidence>
<keyword evidence="3" id="KW-1185">Reference proteome</keyword>
<proteinExistence type="predicted"/>
<comment type="caution">
    <text evidence="2">The sequence shown here is derived from an EMBL/GenBank/DDBJ whole genome shotgun (WGS) entry which is preliminary data.</text>
</comment>